<dbReference type="EnsemblMetazoa" id="GPPI046215-RA">
    <property type="protein sequence ID" value="GPPI046215-PA"/>
    <property type="gene ID" value="GPPI046215"/>
</dbReference>
<feature type="region of interest" description="Disordered" evidence="1">
    <location>
        <begin position="232"/>
        <end position="266"/>
    </location>
</feature>
<evidence type="ECO:0000313" key="3">
    <source>
        <dbReference type="Proteomes" id="UP000092460"/>
    </source>
</evidence>
<reference evidence="3" key="1">
    <citation type="submission" date="2015-01" db="EMBL/GenBank/DDBJ databases">
        <authorList>
            <person name="Aksoy S."/>
            <person name="Warren W."/>
            <person name="Wilson R.K."/>
        </authorList>
    </citation>
    <scope>NUCLEOTIDE SEQUENCE [LARGE SCALE GENOMIC DNA]</scope>
    <source>
        <strain evidence="3">IAEA</strain>
    </source>
</reference>
<proteinExistence type="predicted"/>
<evidence type="ECO:0000313" key="2">
    <source>
        <dbReference type="EnsemblMetazoa" id="GPPI046215-PA"/>
    </source>
</evidence>
<evidence type="ECO:0000256" key="1">
    <source>
        <dbReference type="SAM" id="MobiDB-lite"/>
    </source>
</evidence>
<dbReference type="Proteomes" id="UP000092460">
    <property type="component" value="Unassembled WGS sequence"/>
</dbReference>
<dbReference type="EMBL" id="JXJN01023779">
    <property type="status" value="NOT_ANNOTATED_CDS"/>
    <property type="molecule type" value="Genomic_DNA"/>
</dbReference>
<dbReference type="AlphaFoldDB" id="A0A1B0C0W8"/>
<reference evidence="2" key="2">
    <citation type="submission" date="2020-05" db="UniProtKB">
        <authorList>
            <consortium name="EnsemblMetazoa"/>
        </authorList>
    </citation>
    <scope>IDENTIFICATION</scope>
    <source>
        <strain evidence="2">IAEA</strain>
    </source>
</reference>
<keyword evidence="3" id="KW-1185">Reference proteome</keyword>
<feature type="compositionally biased region" description="Polar residues" evidence="1">
    <location>
        <begin position="232"/>
        <end position="244"/>
    </location>
</feature>
<feature type="region of interest" description="Disordered" evidence="1">
    <location>
        <begin position="515"/>
        <end position="549"/>
    </location>
</feature>
<dbReference type="VEuPathDB" id="VectorBase:GPPI046215"/>
<feature type="compositionally biased region" description="Basic and acidic residues" evidence="1">
    <location>
        <begin position="246"/>
        <end position="257"/>
    </location>
</feature>
<feature type="compositionally biased region" description="Polar residues" evidence="1">
    <location>
        <begin position="75"/>
        <end position="84"/>
    </location>
</feature>
<protein>
    <submittedName>
        <fullName evidence="2">Uncharacterized protein</fullName>
    </submittedName>
</protein>
<accession>A0A1B0C0W8</accession>
<feature type="region of interest" description="Disordered" evidence="1">
    <location>
        <begin position="59"/>
        <end position="84"/>
    </location>
</feature>
<sequence>MEKKYQHIPEGSLKQKPRVCDKIIEFYMKFGKDRDFKRLLYLLSLENSVNNLKLGKISKKSPINNHHTEREMESAGSSAGLQPSETQRSACYKMLASSLNNEKSLSPKDPLGRVKIIETATSISDEYLCDLSSSTPSVSCIESPPSNEPLKTKCYGNTYTSKQESRSSSATASFFSGRQYQAVNSSNLVDTGVGSNFLMNLPTKLSQGTCTIPEQNIDSVCQTNLTKTPQVSSKEIQANLSAPSSLREESHKPRSSDYNKPPFNKSSTSLYRGANILSISRGQLVTQSKPHFIDDIMQRTFFQGKYDQDSYNVPKVEKLQVKFQEPLEEPFEDFSDVNSIFSTDIRSSVLSIMQNSPELDLGIQLICLLINNRCATKNEKKKLVRDIVKRITRLSGGGSGGFDPLRYNQVKPKLKRALLARHSSHSETRSNISCDSVTQQLQEAQAAKIITPSNTVLAGSREIHSDQTTLSSVCTGSIIFTNPEFKRNLKQQSSTDTVENEKLISVGIYKPPTSVPRLKESLPNIHGSPMPMAEKKASKSTSTTDLENN</sequence>
<feature type="compositionally biased region" description="Polar residues" evidence="1">
    <location>
        <begin position="539"/>
        <end position="549"/>
    </location>
</feature>
<name>A0A1B0C0W8_9MUSC</name>
<organism evidence="2 3">
    <name type="scientific">Glossina palpalis gambiensis</name>
    <dbReference type="NCBI Taxonomy" id="67801"/>
    <lineage>
        <taxon>Eukaryota</taxon>
        <taxon>Metazoa</taxon>
        <taxon>Ecdysozoa</taxon>
        <taxon>Arthropoda</taxon>
        <taxon>Hexapoda</taxon>
        <taxon>Insecta</taxon>
        <taxon>Pterygota</taxon>
        <taxon>Neoptera</taxon>
        <taxon>Endopterygota</taxon>
        <taxon>Diptera</taxon>
        <taxon>Brachycera</taxon>
        <taxon>Muscomorpha</taxon>
        <taxon>Hippoboscoidea</taxon>
        <taxon>Glossinidae</taxon>
        <taxon>Glossina</taxon>
    </lineage>
</organism>